<protein>
    <submittedName>
        <fullName evidence="4">Uncharacterized protein</fullName>
    </submittedName>
</protein>
<evidence type="ECO:0000256" key="3">
    <source>
        <dbReference type="ARBA" id="ARBA00023142"/>
    </source>
</evidence>
<proteinExistence type="predicted"/>
<accession>A0A1F6BUG2</accession>
<evidence type="ECO:0000313" key="4">
    <source>
        <dbReference type="EMBL" id="OGG40584.1"/>
    </source>
</evidence>
<dbReference type="GO" id="GO:0044659">
    <property type="term" value="P:viral release from host cell by cytolysis"/>
    <property type="evidence" value="ECO:0007669"/>
    <property type="project" value="InterPro"/>
</dbReference>
<keyword evidence="2" id="KW-0204">Cytolysis</keyword>
<sequence length="165" mass="18308">MEQQENKKPFNKKLTWVVLILVLLFVVVMSGKGTETPPSSTPSQQAQPKRISYQITDRWTIPNGGEGKVIVISPDYVNDADMVALGDKLKSDTQNDRNANISVFDNASAAALRDKVLGDKATTAEQDLYDAHFVGQYSKNSNTGYHQFVIYFDGVMGANQKTIKY</sequence>
<name>A0A1F6BUG2_9BACT</name>
<comment type="caution">
    <text evidence="4">The sequence shown here is derived from an EMBL/GenBank/DDBJ whole genome shotgun (WGS) entry which is preliminary data.</text>
</comment>
<organism evidence="4 5">
    <name type="scientific">Candidatus Kaiserbacteria bacterium GWA2_50_9</name>
    <dbReference type="NCBI Taxonomy" id="1798474"/>
    <lineage>
        <taxon>Bacteria</taxon>
        <taxon>Candidatus Kaiseribacteriota</taxon>
    </lineage>
</organism>
<dbReference type="EMBL" id="MFKN01000028">
    <property type="protein sequence ID" value="OGG40584.1"/>
    <property type="molecule type" value="Genomic_DNA"/>
</dbReference>
<gene>
    <name evidence="4" type="ORF">A2118_00915</name>
</gene>
<evidence type="ECO:0000313" key="5">
    <source>
        <dbReference type="Proteomes" id="UP000179014"/>
    </source>
</evidence>
<keyword evidence="3" id="KW-0578">Host cell lysis by virus</keyword>
<evidence type="ECO:0000256" key="2">
    <source>
        <dbReference type="ARBA" id="ARBA00022852"/>
    </source>
</evidence>
<dbReference type="AlphaFoldDB" id="A0A1F6BUG2"/>
<keyword evidence="1" id="KW-1188">Viral release from host cell</keyword>
<dbReference type="InterPro" id="IPR020982">
    <property type="entry name" value="Phage_T4_GpT_holin"/>
</dbReference>
<reference evidence="4 5" key="1">
    <citation type="journal article" date="2016" name="Nat. Commun.">
        <title>Thousands of microbial genomes shed light on interconnected biogeochemical processes in an aquifer system.</title>
        <authorList>
            <person name="Anantharaman K."/>
            <person name="Brown C.T."/>
            <person name="Hug L.A."/>
            <person name="Sharon I."/>
            <person name="Castelle C.J."/>
            <person name="Probst A.J."/>
            <person name="Thomas B.C."/>
            <person name="Singh A."/>
            <person name="Wilkins M.J."/>
            <person name="Karaoz U."/>
            <person name="Brodie E.L."/>
            <person name="Williams K.H."/>
            <person name="Hubbard S.S."/>
            <person name="Banfield J.F."/>
        </authorList>
    </citation>
    <scope>NUCLEOTIDE SEQUENCE [LARGE SCALE GENOMIC DNA]</scope>
</reference>
<dbReference type="Pfam" id="PF11031">
    <property type="entry name" value="Phage_holin_T"/>
    <property type="match status" value="1"/>
</dbReference>
<evidence type="ECO:0000256" key="1">
    <source>
        <dbReference type="ARBA" id="ARBA00022612"/>
    </source>
</evidence>
<dbReference type="Proteomes" id="UP000179014">
    <property type="component" value="Unassembled WGS sequence"/>
</dbReference>